<proteinExistence type="predicted"/>
<gene>
    <name evidence="1" type="primary">Contig174.g7</name>
    <name evidence="1" type="ORF">STYLEM_11095</name>
</gene>
<name>A0A078AIM2_STYLE</name>
<evidence type="ECO:0000313" key="1">
    <source>
        <dbReference type="EMBL" id="CDW82069.1"/>
    </source>
</evidence>
<keyword evidence="2" id="KW-1185">Reference proteome</keyword>
<evidence type="ECO:0000313" key="2">
    <source>
        <dbReference type="Proteomes" id="UP000039865"/>
    </source>
</evidence>
<sequence>MNFSLTKGKTLKGDQIENFQRIRRGNTKRFEQLQDQFFDNLSENRDSKLQIDIMNQDESDCNLIYRNQDLDEGDINLNNMAQEDESSHVKENSEQISGNDMDIQQFDDELEKQIQLESIDSEIGGREMVIGINKIEEQLIENWDDQFEHNDIHIKKQSQPIDKSKIVEEDLLLNQRSQSQNEILINTEE</sequence>
<dbReference type="AlphaFoldDB" id="A0A078AIM2"/>
<accession>A0A078AIM2</accession>
<dbReference type="InParanoid" id="A0A078AIM2"/>
<dbReference type="Proteomes" id="UP000039865">
    <property type="component" value="Unassembled WGS sequence"/>
</dbReference>
<organism evidence="1 2">
    <name type="scientific">Stylonychia lemnae</name>
    <name type="common">Ciliate</name>
    <dbReference type="NCBI Taxonomy" id="5949"/>
    <lineage>
        <taxon>Eukaryota</taxon>
        <taxon>Sar</taxon>
        <taxon>Alveolata</taxon>
        <taxon>Ciliophora</taxon>
        <taxon>Intramacronucleata</taxon>
        <taxon>Spirotrichea</taxon>
        <taxon>Stichotrichia</taxon>
        <taxon>Sporadotrichida</taxon>
        <taxon>Oxytrichidae</taxon>
        <taxon>Stylonychinae</taxon>
        <taxon>Stylonychia</taxon>
    </lineage>
</organism>
<protein>
    <submittedName>
        <fullName evidence="1">Uncharacterized protein</fullName>
    </submittedName>
</protein>
<dbReference type="EMBL" id="CCKQ01010540">
    <property type="protein sequence ID" value="CDW82069.1"/>
    <property type="molecule type" value="Genomic_DNA"/>
</dbReference>
<reference evidence="1 2" key="1">
    <citation type="submission" date="2014-06" db="EMBL/GenBank/DDBJ databases">
        <authorList>
            <person name="Swart Estienne"/>
        </authorList>
    </citation>
    <scope>NUCLEOTIDE SEQUENCE [LARGE SCALE GENOMIC DNA]</scope>
    <source>
        <strain evidence="1 2">130c</strain>
    </source>
</reference>